<feature type="transmembrane region" description="Helical" evidence="3">
    <location>
        <begin position="104"/>
        <end position="130"/>
    </location>
</feature>
<feature type="transmembrane region" description="Helical" evidence="3">
    <location>
        <begin position="136"/>
        <end position="157"/>
    </location>
</feature>
<feature type="transmembrane region" description="Helical" evidence="3">
    <location>
        <begin position="12"/>
        <end position="32"/>
    </location>
</feature>
<feature type="transmembrane region" description="Helical" evidence="3">
    <location>
        <begin position="44"/>
        <end position="67"/>
    </location>
</feature>
<dbReference type="GO" id="GO:0016020">
    <property type="term" value="C:membrane"/>
    <property type="evidence" value="ECO:0007669"/>
    <property type="project" value="InterPro"/>
</dbReference>
<dbReference type="NCBIfam" id="TIGR04002">
    <property type="entry name" value="TIGR04002 family protein"/>
    <property type="match status" value="1"/>
</dbReference>
<dbReference type="RefSeq" id="WP_272470474.1">
    <property type="nucleotide sequence ID" value="NZ_CAJMCA010000215.1"/>
</dbReference>
<evidence type="ECO:0000256" key="3">
    <source>
        <dbReference type="SAM" id="Phobius"/>
    </source>
</evidence>
<keyword evidence="1 3" id="KW-0812">Transmembrane</keyword>
<name>A0A9X3XKP0_9CLOT</name>
<dbReference type="Gene3D" id="1.10.1760.20">
    <property type="match status" value="1"/>
</dbReference>
<keyword evidence="2 3" id="KW-1133">Transmembrane helix</keyword>
<evidence type="ECO:0000313" key="4">
    <source>
        <dbReference type="EMBL" id="MDC4241140.1"/>
    </source>
</evidence>
<dbReference type="Proteomes" id="UP001141183">
    <property type="component" value="Unassembled WGS sequence"/>
</dbReference>
<gene>
    <name evidence="4" type="ORF">NE398_13310</name>
</gene>
<protein>
    <submittedName>
        <fullName evidence="4">TIGR04002 family protein</fullName>
    </submittedName>
</protein>
<accession>A0A9X3XKP0</accession>
<dbReference type="PANTHER" id="PTHR37815">
    <property type="entry name" value="UPF0397 PROTEIN BC_2624-RELATED"/>
    <property type="match status" value="1"/>
</dbReference>
<dbReference type="EMBL" id="JAMRYU010000013">
    <property type="protein sequence ID" value="MDC4241140.1"/>
    <property type="molecule type" value="Genomic_DNA"/>
</dbReference>
<sequence>MKTKIKTRSLVLAALFAAFICITISIHIPTGFNGGYVHLGDTFIYIAAVLLPTPYAMLAAGIGAGLADALAGGMIWVLPTIIIKPIMVLFFTSKRDSIICKKNVLAIFIAGIVGWFGYYLAGAVISGSFVAPLATFFIDIMQPIGSGIIFLIAGYSLDRVKIRQRLSIEAK</sequence>
<dbReference type="Pfam" id="PF07155">
    <property type="entry name" value="ECF-ribofla_trS"/>
    <property type="match status" value="1"/>
</dbReference>
<organism evidence="4 5">
    <name type="scientific">Clostridium tertium</name>
    <dbReference type="NCBI Taxonomy" id="1559"/>
    <lineage>
        <taxon>Bacteria</taxon>
        <taxon>Bacillati</taxon>
        <taxon>Bacillota</taxon>
        <taxon>Clostridia</taxon>
        <taxon>Eubacteriales</taxon>
        <taxon>Clostridiaceae</taxon>
        <taxon>Clostridium</taxon>
    </lineage>
</organism>
<evidence type="ECO:0000256" key="2">
    <source>
        <dbReference type="ARBA" id="ARBA00022989"/>
    </source>
</evidence>
<keyword evidence="3" id="KW-0472">Membrane</keyword>
<dbReference type="PANTHER" id="PTHR37815:SF3">
    <property type="entry name" value="UPF0397 PROTEIN SPR0429"/>
    <property type="match status" value="1"/>
</dbReference>
<keyword evidence="5" id="KW-1185">Reference proteome</keyword>
<evidence type="ECO:0000313" key="5">
    <source>
        <dbReference type="Proteomes" id="UP001141183"/>
    </source>
</evidence>
<comment type="caution">
    <text evidence="4">The sequence shown here is derived from an EMBL/GenBank/DDBJ whole genome shotgun (WGS) entry which is preliminary data.</text>
</comment>
<reference evidence="4" key="1">
    <citation type="submission" date="2022-05" db="EMBL/GenBank/DDBJ databases">
        <title>Draft genome sequence of Clostridium tertium strain CP3 isolated from Peru.</title>
        <authorList>
            <person name="Hurtado R."/>
            <person name="Lima L."/>
            <person name="Sousa T."/>
            <person name="Jaiswal A.K."/>
            <person name="Tiwari S."/>
            <person name="Maturrano L."/>
            <person name="Brenig B."/>
            <person name="Azevedo V."/>
        </authorList>
    </citation>
    <scope>NUCLEOTIDE SEQUENCE</scope>
    <source>
        <strain evidence="4">CP3</strain>
    </source>
</reference>
<evidence type="ECO:0000256" key="1">
    <source>
        <dbReference type="ARBA" id="ARBA00022692"/>
    </source>
</evidence>
<proteinExistence type="predicted"/>
<dbReference type="AlphaFoldDB" id="A0A9X3XKP0"/>
<dbReference type="InterPro" id="IPR009825">
    <property type="entry name" value="ECF_substrate-spec-like"/>
</dbReference>
<feature type="transmembrane region" description="Helical" evidence="3">
    <location>
        <begin position="73"/>
        <end position="92"/>
    </location>
</feature>
<dbReference type="InterPro" id="IPR023812">
    <property type="entry name" value="CHP04002"/>
</dbReference>